<sequence length="279" mass="29610">MSFSYPSGLALAACLAGISVGASAQTVPVAAPRRVTIYLNAAGQQLATPDGADHRADITMRDSVSGIMREYFPSGKLWRVIPFAHVQLGIRHGVVMSYDETGKLRKREDFLAGRRQGEVQLFDASGTLTRQMTYDQGKRVAQQCFAPTGQAKACQEEKLPPVYPGGKAGLVKALEAAVVLPTEEIAKQGSGIVLVSLVVDAQANIIGAKVVNAPTANMGQAVVAAAKQILPFQAPGMVNQEPVSVLYTLSVKVGRPANGWNLSNAYTEVTPKVTYLDAE</sequence>
<dbReference type="RefSeq" id="WP_208176845.1">
    <property type="nucleotide sequence ID" value="NZ_JAGETZ010000009.1"/>
</dbReference>
<accession>A0ABS3QKD7</accession>
<proteinExistence type="predicted"/>
<reference evidence="2 3" key="1">
    <citation type="submission" date="2021-03" db="EMBL/GenBank/DDBJ databases">
        <authorList>
            <person name="Kim M.K."/>
        </authorList>
    </citation>
    <scope>NUCLEOTIDE SEQUENCE [LARGE SCALE GENOMIC DNA]</scope>
    <source>
        <strain evidence="2 3">BT442</strain>
    </source>
</reference>
<dbReference type="SUPFAM" id="SSF74653">
    <property type="entry name" value="TolA/TonB C-terminal domain"/>
    <property type="match status" value="1"/>
</dbReference>
<comment type="caution">
    <text evidence="2">The sequence shown here is derived from an EMBL/GenBank/DDBJ whole genome shotgun (WGS) entry which is preliminary data.</text>
</comment>
<feature type="signal peptide" evidence="1">
    <location>
        <begin position="1"/>
        <end position="24"/>
    </location>
</feature>
<evidence type="ECO:0000256" key="1">
    <source>
        <dbReference type="SAM" id="SignalP"/>
    </source>
</evidence>
<protein>
    <recommendedName>
        <fullName evidence="4">TonB C-terminal domain-containing protein</fullName>
    </recommendedName>
</protein>
<dbReference type="Proteomes" id="UP000664369">
    <property type="component" value="Unassembled WGS sequence"/>
</dbReference>
<name>A0ABS3QKD7_9BACT</name>
<gene>
    <name evidence="2" type="ORF">J4E00_18985</name>
</gene>
<keyword evidence="1" id="KW-0732">Signal</keyword>
<dbReference type="SUPFAM" id="SSF82185">
    <property type="entry name" value="Histone H3 K4-specific methyltransferase SET7/9 N-terminal domain"/>
    <property type="match status" value="1"/>
</dbReference>
<keyword evidence="3" id="KW-1185">Reference proteome</keyword>
<organism evidence="2 3">
    <name type="scientific">Hymenobacter negativus</name>
    <dbReference type="NCBI Taxonomy" id="2795026"/>
    <lineage>
        <taxon>Bacteria</taxon>
        <taxon>Pseudomonadati</taxon>
        <taxon>Bacteroidota</taxon>
        <taxon>Cytophagia</taxon>
        <taxon>Cytophagales</taxon>
        <taxon>Hymenobacteraceae</taxon>
        <taxon>Hymenobacter</taxon>
    </lineage>
</organism>
<dbReference type="InterPro" id="IPR011652">
    <property type="entry name" value="MORN_2"/>
</dbReference>
<feature type="chain" id="PRO_5046346402" description="TonB C-terminal domain-containing protein" evidence="1">
    <location>
        <begin position="25"/>
        <end position="279"/>
    </location>
</feature>
<dbReference type="EMBL" id="JAGETZ010000009">
    <property type="protein sequence ID" value="MBO2011155.1"/>
    <property type="molecule type" value="Genomic_DNA"/>
</dbReference>
<evidence type="ECO:0000313" key="3">
    <source>
        <dbReference type="Proteomes" id="UP000664369"/>
    </source>
</evidence>
<evidence type="ECO:0000313" key="2">
    <source>
        <dbReference type="EMBL" id="MBO2011155.1"/>
    </source>
</evidence>
<dbReference type="Gene3D" id="2.20.110.10">
    <property type="entry name" value="Histone H3 K4-specific methyltransferase SET7/9 N-terminal domain"/>
    <property type="match status" value="1"/>
</dbReference>
<dbReference type="Pfam" id="PF07661">
    <property type="entry name" value="MORN_2"/>
    <property type="match status" value="3"/>
</dbReference>
<evidence type="ECO:0008006" key="4">
    <source>
        <dbReference type="Google" id="ProtNLM"/>
    </source>
</evidence>